<protein>
    <recommendedName>
        <fullName evidence="9">Lipoprotein signal peptidase</fullName>
        <ecNumber evidence="9">3.4.23.36</ecNumber>
    </recommendedName>
    <alternativeName>
        <fullName evidence="9">Prolipoprotein signal peptidase</fullName>
    </alternativeName>
    <alternativeName>
        <fullName evidence="9">Signal peptidase II</fullName>
        <shortName evidence="9">SPase II</shortName>
    </alternativeName>
</protein>
<dbReference type="AlphaFoldDB" id="A0A935C8V2"/>
<dbReference type="GO" id="GO:0005886">
    <property type="term" value="C:plasma membrane"/>
    <property type="evidence" value="ECO:0007669"/>
    <property type="project" value="UniProtKB-SubCell"/>
</dbReference>
<keyword evidence="12" id="KW-0732">Signal</keyword>
<keyword evidence="2 9" id="KW-1003">Cell membrane</keyword>
<dbReference type="EC" id="3.4.23.36" evidence="9"/>
<keyword evidence="6 9" id="KW-0378">Hydrolase</keyword>
<evidence type="ECO:0000256" key="7">
    <source>
        <dbReference type="ARBA" id="ARBA00022989"/>
    </source>
</evidence>
<evidence type="ECO:0000256" key="8">
    <source>
        <dbReference type="ARBA" id="ARBA00023136"/>
    </source>
</evidence>
<dbReference type="GO" id="GO:0004190">
    <property type="term" value="F:aspartic-type endopeptidase activity"/>
    <property type="evidence" value="ECO:0007669"/>
    <property type="project" value="UniProtKB-UniRule"/>
</dbReference>
<dbReference type="NCBIfam" id="TIGR00077">
    <property type="entry name" value="lspA"/>
    <property type="match status" value="1"/>
</dbReference>
<proteinExistence type="inferred from homology"/>
<keyword evidence="3 9" id="KW-0645">Protease</keyword>
<dbReference type="InterPro" id="IPR001872">
    <property type="entry name" value="Peptidase_A8"/>
</dbReference>
<feature type="transmembrane region" description="Helical" evidence="9">
    <location>
        <begin position="138"/>
        <end position="159"/>
    </location>
</feature>
<comment type="caution">
    <text evidence="9">Lacks conserved residue(s) required for the propagation of feature annotation.</text>
</comment>
<evidence type="ECO:0000256" key="12">
    <source>
        <dbReference type="SAM" id="SignalP"/>
    </source>
</evidence>
<feature type="signal peptide" evidence="12">
    <location>
        <begin position="1"/>
        <end position="23"/>
    </location>
</feature>
<comment type="similarity">
    <text evidence="1 9 11">Belongs to the peptidase A8 family.</text>
</comment>
<feature type="transmembrane region" description="Helical" evidence="9">
    <location>
        <begin position="98"/>
        <end position="118"/>
    </location>
</feature>
<dbReference type="PANTHER" id="PTHR33695:SF1">
    <property type="entry name" value="LIPOPROTEIN SIGNAL PEPTIDASE"/>
    <property type="match status" value="1"/>
</dbReference>
<evidence type="ECO:0000313" key="14">
    <source>
        <dbReference type="Proteomes" id="UP000611723"/>
    </source>
</evidence>
<dbReference type="RefSeq" id="WP_201429592.1">
    <property type="nucleotide sequence ID" value="NZ_JAEQBW010000001.1"/>
</dbReference>
<feature type="transmembrane region" description="Helical" evidence="9">
    <location>
        <begin position="68"/>
        <end position="86"/>
    </location>
</feature>
<evidence type="ECO:0000256" key="4">
    <source>
        <dbReference type="ARBA" id="ARBA00022692"/>
    </source>
</evidence>
<comment type="function">
    <text evidence="9 10">This protein specifically catalyzes the removal of signal peptides from prolipoproteins.</text>
</comment>
<dbReference type="Pfam" id="PF01252">
    <property type="entry name" value="Peptidase_A8"/>
    <property type="match status" value="1"/>
</dbReference>
<evidence type="ECO:0000313" key="13">
    <source>
        <dbReference type="EMBL" id="MBK6263908.1"/>
    </source>
</evidence>
<comment type="catalytic activity">
    <reaction evidence="9 10">
        <text>Release of signal peptides from bacterial membrane prolipoproteins. Hydrolyzes -Xaa-Yaa-Zaa-|-(S,diacylglyceryl)Cys-, in which Xaa is hydrophobic (preferably Leu), and Yaa (Ala or Ser) and Zaa (Gly or Ala) have small, neutral side chains.</text>
        <dbReference type="EC" id="3.4.23.36"/>
    </reaction>
</comment>
<dbReference type="PRINTS" id="PR00781">
    <property type="entry name" value="LIPOSIGPTASE"/>
</dbReference>
<dbReference type="HAMAP" id="MF_00161">
    <property type="entry name" value="LspA"/>
    <property type="match status" value="1"/>
</dbReference>
<gene>
    <name evidence="9 13" type="primary">lspA</name>
    <name evidence="13" type="ORF">JKA74_02570</name>
</gene>
<dbReference type="PANTHER" id="PTHR33695">
    <property type="entry name" value="LIPOPROTEIN SIGNAL PEPTIDASE"/>
    <property type="match status" value="1"/>
</dbReference>
<evidence type="ECO:0000256" key="6">
    <source>
        <dbReference type="ARBA" id="ARBA00022801"/>
    </source>
</evidence>
<feature type="active site" evidence="9">
    <location>
        <position position="143"/>
    </location>
</feature>
<keyword evidence="5 9" id="KW-0064">Aspartyl protease</keyword>
<comment type="subcellular location">
    <subcellularLocation>
        <location evidence="9">Cell membrane</location>
        <topology evidence="9">Multi-pass membrane protein</topology>
    </subcellularLocation>
</comment>
<name>A0A935C8V2_9BACT</name>
<dbReference type="GO" id="GO:0006508">
    <property type="term" value="P:proteolysis"/>
    <property type="evidence" value="ECO:0007669"/>
    <property type="project" value="UniProtKB-KW"/>
</dbReference>
<evidence type="ECO:0000256" key="10">
    <source>
        <dbReference type="RuleBase" id="RU000594"/>
    </source>
</evidence>
<keyword evidence="4 9" id="KW-0812">Transmembrane</keyword>
<evidence type="ECO:0000256" key="5">
    <source>
        <dbReference type="ARBA" id="ARBA00022750"/>
    </source>
</evidence>
<dbReference type="PROSITE" id="PS00855">
    <property type="entry name" value="SPASE_II"/>
    <property type="match status" value="1"/>
</dbReference>
<keyword evidence="8 9" id="KW-0472">Membrane</keyword>
<sequence length="168" mass="18713">MKFNLFTKTLFALIIILSNVACDQITKVKVRKEISLNEVISVINDNFVLTKVENTGAALSLGKDLSPTLKVVFLQIMPLLVLFFLFKVIVSRKDTSRLNVIAFSFIIGGGIGNIYDRILYNSVTDFMYIKVGAFHTGIFNMADVSVVIGTVLIVVNTLITETRKYRLG</sequence>
<organism evidence="13 14">
    <name type="scientific">Marivirga aurantiaca</name>
    <dbReference type="NCBI Taxonomy" id="2802615"/>
    <lineage>
        <taxon>Bacteria</taxon>
        <taxon>Pseudomonadati</taxon>
        <taxon>Bacteroidota</taxon>
        <taxon>Cytophagia</taxon>
        <taxon>Cytophagales</taxon>
        <taxon>Marivirgaceae</taxon>
        <taxon>Marivirga</taxon>
    </lineage>
</organism>
<keyword evidence="14" id="KW-1185">Reference proteome</keyword>
<evidence type="ECO:0000256" key="3">
    <source>
        <dbReference type="ARBA" id="ARBA00022670"/>
    </source>
</evidence>
<reference evidence="13" key="1">
    <citation type="submission" date="2021-01" db="EMBL/GenBank/DDBJ databases">
        <title>Marivirga aurantiaca sp. nov., isolated from intertidal surface sediments.</title>
        <authorList>
            <person name="Zhang M."/>
        </authorList>
    </citation>
    <scope>NUCLEOTIDE SEQUENCE</scope>
    <source>
        <strain evidence="13">S37H4</strain>
    </source>
</reference>
<evidence type="ECO:0000256" key="1">
    <source>
        <dbReference type="ARBA" id="ARBA00006139"/>
    </source>
</evidence>
<feature type="active site" evidence="9">
    <location>
        <position position="125"/>
    </location>
</feature>
<feature type="chain" id="PRO_5037174441" description="Lipoprotein signal peptidase" evidence="12">
    <location>
        <begin position="24"/>
        <end position="168"/>
    </location>
</feature>
<evidence type="ECO:0000256" key="11">
    <source>
        <dbReference type="RuleBase" id="RU004181"/>
    </source>
</evidence>
<evidence type="ECO:0000256" key="9">
    <source>
        <dbReference type="HAMAP-Rule" id="MF_00161"/>
    </source>
</evidence>
<accession>A0A935C8V2</accession>
<comment type="pathway">
    <text evidence="9">Protein modification; lipoprotein biosynthesis (signal peptide cleavage).</text>
</comment>
<dbReference type="Proteomes" id="UP000611723">
    <property type="component" value="Unassembled WGS sequence"/>
</dbReference>
<keyword evidence="7 9" id="KW-1133">Transmembrane helix</keyword>
<evidence type="ECO:0000256" key="2">
    <source>
        <dbReference type="ARBA" id="ARBA00022475"/>
    </source>
</evidence>
<dbReference type="EMBL" id="JAEQBW010000001">
    <property type="protein sequence ID" value="MBK6263908.1"/>
    <property type="molecule type" value="Genomic_DNA"/>
</dbReference>
<comment type="caution">
    <text evidence="13">The sequence shown here is derived from an EMBL/GenBank/DDBJ whole genome shotgun (WGS) entry which is preliminary data.</text>
</comment>